<dbReference type="Proteomes" id="UP000807504">
    <property type="component" value="Unassembled WGS sequence"/>
</dbReference>
<protein>
    <submittedName>
        <fullName evidence="2">Uncharacterized protein</fullName>
    </submittedName>
</protein>
<feature type="region of interest" description="Disordered" evidence="1">
    <location>
        <begin position="1"/>
        <end position="20"/>
    </location>
</feature>
<dbReference type="AlphaFoldDB" id="A0A8T0G2X5"/>
<evidence type="ECO:0000313" key="2">
    <source>
        <dbReference type="EMBL" id="KAF8795613.1"/>
    </source>
</evidence>
<reference evidence="2" key="2">
    <citation type="submission" date="2020-06" db="EMBL/GenBank/DDBJ databases">
        <authorList>
            <person name="Sheffer M."/>
        </authorList>
    </citation>
    <scope>NUCLEOTIDE SEQUENCE</scope>
</reference>
<feature type="compositionally biased region" description="Basic and acidic residues" evidence="1">
    <location>
        <begin position="1"/>
        <end position="16"/>
    </location>
</feature>
<proteinExistence type="predicted"/>
<dbReference type="InterPro" id="IPR009072">
    <property type="entry name" value="Histone-fold"/>
</dbReference>
<reference evidence="2" key="1">
    <citation type="journal article" date="2020" name="bioRxiv">
        <title>Chromosome-level reference genome of the European wasp spider Argiope bruennichi: a resource for studies on range expansion and evolutionary adaptation.</title>
        <authorList>
            <person name="Sheffer M.M."/>
            <person name="Hoppe A."/>
            <person name="Krehenwinkel H."/>
            <person name="Uhl G."/>
            <person name="Kuss A.W."/>
            <person name="Jensen L."/>
            <person name="Jensen C."/>
            <person name="Gillespie R.G."/>
            <person name="Hoff K.J."/>
            <person name="Prost S."/>
        </authorList>
    </citation>
    <scope>NUCLEOTIDE SEQUENCE</scope>
</reference>
<gene>
    <name evidence="2" type="ORF">HNY73_000098</name>
</gene>
<evidence type="ECO:0000256" key="1">
    <source>
        <dbReference type="SAM" id="MobiDB-lite"/>
    </source>
</evidence>
<dbReference type="SUPFAM" id="SSF47113">
    <property type="entry name" value="Histone-fold"/>
    <property type="match status" value="1"/>
</dbReference>
<dbReference type="EMBL" id="JABXBU010000001">
    <property type="protein sequence ID" value="KAF8795613.1"/>
    <property type="molecule type" value="Genomic_DNA"/>
</dbReference>
<accession>A0A8T0G2X5</accession>
<organism evidence="2 3">
    <name type="scientific">Argiope bruennichi</name>
    <name type="common">Wasp spider</name>
    <name type="synonym">Aranea bruennichi</name>
    <dbReference type="NCBI Taxonomy" id="94029"/>
    <lineage>
        <taxon>Eukaryota</taxon>
        <taxon>Metazoa</taxon>
        <taxon>Ecdysozoa</taxon>
        <taxon>Arthropoda</taxon>
        <taxon>Chelicerata</taxon>
        <taxon>Arachnida</taxon>
        <taxon>Araneae</taxon>
        <taxon>Araneomorphae</taxon>
        <taxon>Entelegynae</taxon>
        <taxon>Araneoidea</taxon>
        <taxon>Araneidae</taxon>
        <taxon>Argiope</taxon>
    </lineage>
</organism>
<dbReference type="GO" id="GO:0046982">
    <property type="term" value="F:protein heterodimerization activity"/>
    <property type="evidence" value="ECO:0007669"/>
    <property type="project" value="InterPro"/>
</dbReference>
<name>A0A8T0G2X5_ARGBR</name>
<keyword evidence="3" id="KW-1185">Reference proteome</keyword>
<sequence>MSRDCVRRELRSKAPQEVRLSSHAVRTLTREAEEWASDLDYMAGLAMRHRKGRQLIKRDFETGKQMLGLGLSRV</sequence>
<comment type="caution">
    <text evidence="2">The sequence shown here is derived from an EMBL/GenBank/DDBJ whole genome shotgun (WGS) entry which is preliminary data.</text>
</comment>
<evidence type="ECO:0000313" key="3">
    <source>
        <dbReference type="Proteomes" id="UP000807504"/>
    </source>
</evidence>